<reference evidence="1 2" key="1">
    <citation type="submission" date="2013-11" db="EMBL/GenBank/DDBJ databases">
        <title>Opisthorchis viverrini - life in the bile duct.</title>
        <authorList>
            <person name="Young N.D."/>
            <person name="Nagarajan N."/>
            <person name="Lin S.J."/>
            <person name="Korhonen P.K."/>
            <person name="Jex A.R."/>
            <person name="Hall R.S."/>
            <person name="Safavi-Hemami H."/>
            <person name="Kaewkong W."/>
            <person name="Bertrand D."/>
            <person name="Gao S."/>
            <person name="Seet Q."/>
            <person name="Wongkham S."/>
            <person name="Teh B.T."/>
            <person name="Wongkham C."/>
            <person name="Intapan P.M."/>
            <person name="Maleewong W."/>
            <person name="Yang X."/>
            <person name="Hu M."/>
            <person name="Wang Z."/>
            <person name="Hofmann A."/>
            <person name="Sternberg P.W."/>
            <person name="Tan P."/>
            <person name="Wang J."/>
            <person name="Gasser R.B."/>
        </authorList>
    </citation>
    <scope>NUCLEOTIDE SEQUENCE [LARGE SCALE GENOMIC DNA]</scope>
</reference>
<proteinExistence type="predicted"/>
<evidence type="ECO:0000313" key="1">
    <source>
        <dbReference type="EMBL" id="KER25635.1"/>
    </source>
</evidence>
<evidence type="ECO:0000313" key="2">
    <source>
        <dbReference type="Proteomes" id="UP000054324"/>
    </source>
</evidence>
<accession>A0A074ZQM6</accession>
<organism evidence="1 2">
    <name type="scientific">Opisthorchis viverrini</name>
    <name type="common">Southeast Asian liver fluke</name>
    <dbReference type="NCBI Taxonomy" id="6198"/>
    <lineage>
        <taxon>Eukaryota</taxon>
        <taxon>Metazoa</taxon>
        <taxon>Spiralia</taxon>
        <taxon>Lophotrochozoa</taxon>
        <taxon>Platyhelminthes</taxon>
        <taxon>Trematoda</taxon>
        <taxon>Digenea</taxon>
        <taxon>Opisthorchiida</taxon>
        <taxon>Opisthorchiata</taxon>
        <taxon>Opisthorchiidae</taxon>
        <taxon>Opisthorchis</taxon>
    </lineage>
</organism>
<gene>
    <name evidence="1" type="ORF">T265_06926</name>
</gene>
<keyword evidence="2" id="KW-1185">Reference proteome</keyword>
<sequence length="132" mass="14690">MTTRGFKSVSIRSFQVFFTCQILQVQIIQRRTLDSLQNPSVRIVASESHISLEYADDIVLIFEDQSEAQALLNRLTITIPSFGMHLVPSKCKATLQNVQSANMSIRMQGESLGVAENFTYLGSCISTDGTVR</sequence>
<evidence type="ECO:0008006" key="3">
    <source>
        <dbReference type="Google" id="ProtNLM"/>
    </source>
</evidence>
<protein>
    <recommendedName>
        <fullName evidence="3">Reverse transcriptase domain-containing protein</fullName>
    </recommendedName>
</protein>
<dbReference type="GeneID" id="20321105"/>
<dbReference type="OrthoDB" id="425014at2759"/>
<dbReference type="PANTHER" id="PTHR47027">
    <property type="entry name" value="REVERSE TRANSCRIPTASE DOMAIN-CONTAINING PROTEIN"/>
    <property type="match status" value="1"/>
</dbReference>
<dbReference type="KEGG" id="ovi:T265_06926"/>
<dbReference type="RefSeq" id="XP_009170593.1">
    <property type="nucleotide sequence ID" value="XM_009172329.1"/>
</dbReference>
<dbReference type="PANTHER" id="PTHR47027:SF20">
    <property type="entry name" value="REVERSE TRANSCRIPTASE-LIKE PROTEIN WITH RNA-DIRECTED DNA POLYMERASE DOMAIN"/>
    <property type="match status" value="1"/>
</dbReference>
<name>A0A074ZQM6_OPIVI</name>
<dbReference type="CTD" id="20321105"/>
<dbReference type="AlphaFoldDB" id="A0A074ZQM6"/>
<dbReference type="Proteomes" id="UP000054324">
    <property type="component" value="Unassembled WGS sequence"/>
</dbReference>
<dbReference type="EMBL" id="KL596770">
    <property type="protein sequence ID" value="KER25635.1"/>
    <property type="molecule type" value="Genomic_DNA"/>
</dbReference>